<keyword evidence="2 8" id="KW-0031">Aminopeptidase</keyword>
<keyword evidence="5" id="KW-0464">Manganese</keyword>
<evidence type="ECO:0000256" key="4">
    <source>
        <dbReference type="ARBA" id="ARBA00022801"/>
    </source>
</evidence>
<protein>
    <submittedName>
        <fullName evidence="8">Leucyl aminopeptidase family protein</fullName>
    </submittedName>
</protein>
<sequence length="455" mass="46796">MLPCFAPDGAATLPLLAASPGSLAAVLATLPEASRRFASAAGFSAKSGETLLLPGADGLAGALVGLGEGGSVLAAFASAAASLPEASAWHLEGVAEAEAATLGWALGAYRYGRFKPGRMPPRLALGPGQGFARLEAEAVWATRDLINHPANLLGPAELAEAVAEVGRVAGARVTLTEGDRLAEAYPAVAMVGRGSARPPVVAELAWSGAGPDAPLVALCGKGVCFDTGGYDLKPPAAMLRMKKDMGGAAVALGVARLVMQAGLPVRLRLLVGAVENAIGAHAMRPLDVVRTRKGVTVEIGNTDAEGRLVLCDLLADADAENPAILLDFATLTGAARVALGPDLVALFANDDALAADLLAAGTEAEDPLWRLPLWQPYRAWLEKGPAELANVAGNTHAGAVVAALFLERFISPGTPWAHLDLYAWNDHARPGRAEGGEATGLRAVFRMLRRRFPPA</sequence>
<gene>
    <name evidence="8" type="ORF">KO353_08580</name>
</gene>
<dbReference type="Pfam" id="PF00883">
    <property type="entry name" value="Peptidase_M17"/>
    <property type="match status" value="1"/>
</dbReference>
<feature type="signal peptide" evidence="6">
    <location>
        <begin position="1"/>
        <end position="24"/>
    </location>
</feature>
<dbReference type="AlphaFoldDB" id="A0A975U121"/>
<evidence type="ECO:0000256" key="6">
    <source>
        <dbReference type="SAM" id="SignalP"/>
    </source>
</evidence>
<dbReference type="GO" id="GO:0005737">
    <property type="term" value="C:cytoplasm"/>
    <property type="evidence" value="ECO:0007669"/>
    <property type="project" value="InterPro"/>
</dbReference>
<evidence type="ECO:0000313" key="9">
    <source>
        <dbReference type="Proteomes" id="UP000694001"/>
    </source>
</evidence>
<dbReference type="KEGG" id="elio:KO353_08580"/>
<evidence type="ECO:0000256" key="2">
    <source>
        <dbReference type="ARBA" id="ARBA00022438"/>
    </source>
</evidence>
<dbReference type="GO" id="GO:0030145">
    <property type="term" value="F:manganese ion binding"/>
    <property type="evidence" value="ECO:0007669"/>
    <property type="project" value="InterPro"/>
</dbReference>
<dbReference type="CDD" id="cd00433">
    <property type="entry name" value="Peptidase_M17"/>
    <property type="match status" value="1"/>
</dbReference>
<organism evidence="8 9">
    <name type="scientific">Elioraea tepida</name>
    <dbReference type="NCBI Taxonomy" id="2843330"/>
    <lineage>
        <taxon>Bacteria</taxon>
        <taxon>Pseudomonadati</taxon>
        <taxon>Pseudomonadota</taxon>
        <taxon>Alphaproteobacteria</taxon>
        <taxon>Acetobacterales</taxon>
        <taxon>Elioraeaceae</taxon>
        <taxon>Elioraea</taxon>
    </lineage>
</organism>
<reference evidence="8" key="1">
    <citation type="submission" date="2021-06" db="EMBL/GenBank/DDBJ databases">
        <title>Elioraea tepida, sp. nov., a moderately thermophilic aerobic anoxygenic phototrophic bacterium isolated from an alkaline siliceous hot spring mat community in Yellowstone National Park, WY, USA.</title>
        <authorList>
            <person name="Saini M.K."/>
            <person name="Yoshida S."/>
            <person name="Sebastian A."/>
            <person name="Hirose S."/>
            <person name="Hara E."/>
            <person name="Tamaki H."/>
            <person name="Soulier N.T."/>
            <person name="Albert I."/>
            <person name="Hanada S."/>
            <person name="Bryant D.A."/>
            <person name="Tank M."/>
        </authorList>
    </citation>
    <scope>NUCLEOTIDE SEQUENCE</scope>
    <source>
        <strain evidence="8">MS-P2</strain>
    </source>
</reference>
<dbReference type="GO" id="GO:0070006">
    <property type="term" value="F:metalloaminopeptidase activity"/>
    <property type="evidence" value="ECO:0007669"/>
    <property type="project" value="InterPro"/>
</dbReference>
<dbReference type="EMBL" id="CP076448">
    <property type="protein sequence ID" value="QXM23403.1"/>
    <property type="molecule type" value="Genomic_DNA"/>
</dbReference>
<accession>A0A975U121</accession>
<dbReference type="RefSeq" id="WP_218284263.1">
    <property type="nucleotide sequence ID" value="NZ_CP076448.1"/>
</dbReference>
<dbReference type="PROSITE" id="PS00631">
    <property type="entry name" value="CYTOSOL_AP"/>
    <property type="match status" value="1"/>
</dbReference>
<name>A0A975U121_9PROT</name>
<dbReference type="Pfam" id="PF21337">
    <property type="entry name" value="Peptidase_M17_N_1"/>
    <property type="match status" value="1"/>
</dbReference>
<feature type="chain" id="PRO_5037133333" evidence="6">
    <location>
        <begin position="25"/>
        <end position="455"/>
    </location>
</feature>
<dbReference type="PANTHER" id="PTHR11963">
    <property type="entry name" value="LEUCINE AMINOPEPTIDASE-RELATED"/>
    <property type="match status" value="1"/>
</dbReference>
<dbReference type="GO" id="GO:0006508">
    <property type="term" value="P:proteolysis"/>
    <property type="evidence" value="ECO:0007669"/>
    <property type="project" value="UniProtKB-KW"/>
</dbReference>
<keyword evidence="4" id="KW-0378">Hydrolase</keyword>
<keyword evidence="6" id="KW-0732">Signal</keyword>
<keyword evidence="3" id="KW-0645">Protease</keyword>
<proteinExistence type="inferred from homology"/>
<dbReference type="InterPro" id="IPR048816">
    <property type="entry name" value="Peptidase_M17_N_1"/>
</dbReference>
<comment type="similarity">
    <text evidence="1">Belongs to the peptidase M17 family.</text>
</comment>
<evidence type="ECO:0000256" key="3">
    <source>
        <dbReference type="ARBA" id="ARBA00022670"/>
    </source>
</evidence>
<feature type="domain" description="Cytosol aminopeptidase" evidence="7">
    <location>
        <begin position="301"/>
        <end position="308"/>
    </location>
</feature>
<evidence type="ECO:0000259" key="7">
    <source>
        <dbReference type="PROSITE" id="PS00631"/>
    </source>
</evidence>
<dbReference type="InterPro" id="IPR000819">
    <property type="entry name" value="Peptidase_M17_C"/>
</dbReference>
<keyword evidence="9" id="KW-1185">Reference proteome</keyword>
<dbReference type="InterPro" id="IPR011356">
    <property type="entry name" value="Leucine_aapep/pepB"/>
</dbReference>
<dbReference type="Proteomes" id="UP000694001">
    <property type="component" value="Chromosome"/>
</dbReference>
<evidence type="ECO:0000256" key="1">
    <source>
        <dbReference type="ARBA" id="ARBA00009528"/>
    </source>
</evidence>
<evidence type="ECO:0000256" key="5">
    <source>
        <dbReference type="ARBA" id="ARBA00023211"/>
    </source>
</evidence>
<dbReference type="PANTHER" id="PTHR11963:SF20">
    <property type="entry name" value="PEPTIDASE B"/>
    <property type="match status" value="1"/>
</dbReference>
<evidence type="ECO:0000313" key="8">
    <source>
        <dbReference type="EMBL" id="QXM23403.1"/>
    </source>
</evidence>